<gene>
    <name evidence="1" type="ORF">GWI72_04560</name>
</gene>
<evidence type="ECO:0000313" key="1">
    <source>
        <dbReference type="EMBL" id="NBN77536.1"/>
    </source>
</evidence>
<sequence>MSALAPALLIRSSAALLVAAALVTAAEARPDLRQMTCQQAQQTLARNGAVVFTTGRNTYDRFVTSRAYCDSWEEAVPAYQQTRDTNQCQVGFRCSEPLFERNRLHRMFDD</sequence>
<reference evidence="2" key="1">
    <citation type="submission" date="2020-01" db="EMBL/GenBank/DDBJ databases">
        <authorList>
            <person name="Fang Y."/>
            <person name="Sun R."/>
            <person name="Nie L."/>
            <person name="He J."/>
            <person name="Hao L."/>
            <person name="Wang L."/>
            <person name="Su S."/>
            <person name="Lv E."/>
            <person name="Zhang Z."/>
            <person name="Xie R."/>
            <person name="Liu H."/>
        </authorList>
    </citation>
    <scope>NUCLEOTIDE SEQUENCE [LARGE SCALE GENOMIC DNA]</scope>
    <source>
        <strain evidence="2">XCT-53</strain>
    </source>
</reference>
<organism evidence="1 2">
    <name type="scientific">Pannonibacter tanglangensis</name>
    <dbReference type="NCBI Taxonomy" id="2750084"/>
    <lineage>
        <taxon>Bacteria</taxon>
        <taxon>Pseudomonadati</taxon>
        <taxon>Pseudomonadota</taxon>
        <taxon>Alphaproteobacteria</taxon>
        <taxon>Hyphomicrobiales</taxon>
        <taxon>Stappiaceae</taxon>
        <taxon>Pannonibacter</taxon>
    </lineage>
</organism>
<dbReference type="EMBL" id="JAABLQ010000001">
    <property type="protein sequence ID" value="NBN77536.1"/>
    <property type="molecule type" value="Genomic_DNA"/>
</dbReference>
<dbReference type="Proteomes" id="UP000586722">
    <property type="component" value="Unassembled WGS sequence"/>
</dbReference>
<dbReference type="RefSeq" id="WP_161675850.1">
    <property type="nucleotide sequence ID" value="NZ_JAABLP010000002.1"/>
</dbReference>
<proteinExistence type="predicted"/>
<name>A0A7X5J8J2_9HYPH</name>
<evidence type="ECO:0000313" key="2">
    <source>
        <dbReference type="Proteomes" id="UP000586722"/>
    </source>
</evidence>
<accession>A0A7X5J8J2</accession>
<keyword evidence="2" id="KW-1185">Reference proteome</keyword>
<comment type="caution">
    <text evidence="1">The sequence shown here is derived from an EMBL/GenBank/DDBJ whole genome shotgun (WGS) entry which is preliminary data.</text>
</comment>
<dbReference type="AlphaFoldDB" id="A0A7X5J8J2"/>
<protein>
    <submittedName>
        <fullName evidence="1">Uncharacterized protein</fullName>
    </submittedName>
</protein>